<sequence length="29" mass="3440">MQVEKYLDLPEPIYNAFDALSDEAYEDFL</sequence>
<gene>
    <name evidence="1" type="ORF">SAMN05444266_102461</name>
</gene>
<dbReference type="AlphaFoldDB" id="A0A1M6YSL9"/>
<dbReference type="STRING" id="1419482.SAMN05444266_102461"/>
<reference evidence="1 2" key="1">
    <citation type="submission" date="2016-11" db="EMBL/GenBank/DDBJ databases">
        <authorList>
            <person name="Jaros S."/>
            <person name="Januszkiewicz K."/>
            <person name="Wedrychowicz H."/>
        </authorList>
    </citation>
    <scope>NUCLEOTIDE SEQUENCE [LARGE SCALE GENOMIC DNA]</scope>
    <source>
        <strain evidence="1 2">DSM 27406</strain>
    </source>
</reference>
<name>A0A1M6YSL9_9BACT</name>
<protein>
    <submittedName>
        <fullName evidence="1">Uncharacterized protein</fullName>
    </submittedName>
</protein>
<evidence type="ECO:0000313" key="2">
    <source>
        <dbReference type="Proteomes" id="UP000184420"/>
    </source>
</evidence>
<dbReference type="EMBL" id="FRBL01000002">
    <property type="protein sequence ID" value="SHL21095.1"/>
    <property type="molecule type" value="Genomic_DNA"/>
</dbReference>
<organism evidence="1 2">
    <name type="scientific">Chitinophaga jiangningensis</name>
    <dbReference type="NCBI Taxonomy" id="1419482"/>
    <lineage>
        <taxon>Bacteria</taxon>
        <taxon>Pseudomonadati</taxon>
        <taxon>Bacteroidota</taxon>
        <taxon>Chitinophagia</taxon>
        <taxon>Chitinophagales</taxon>
        <taxon>Chitinophagaceae</taxon>
        <taxon>Chitinophaga</taxon>
    </lineage>
</organism>
<dbReference type="Proteomes" id="UP000184420">
    <property type="component" value="Unassembled WGS sequence"/>
</dbReference>
<accession>A0A1M6YSL9</accession>
<keyword evidence="2" id="KW-1185">Reference proteome</keyword>
<evidence type="ECO:0000313" key="1">
    <source>
        <dbReference type="EMBL" id="SHL21095.1"/>
    </source>
</evidence>
<proteinExistence type="predicted"/>